<reference evidence="3" key="1">
    <citation type="submission" date="2022-11" db="EMBL/GenBank/DDBJ databases">
        <authorList>
            <person name="Morgan W.R."/>
            <person name="Tartar A."/>
        </authorList>
    </citation>
    <scope>NUCLEOTIDE SEQUENCE</scope>
    <source>
        <strain evidence="3">ARSEF 373</strain>
    </source>
</reference>
<comment type="caution">
    <text evidence="3">The sequence shown here is derived from an EMBL/GenBank/DDBJ whole genome shotgun (WGS) entry which is preliminary data.</text>
</comment>
<evidence type="ECO:0000313" key="4">
    <source>
        <dbReference type="Proteomes" id="UP001146120"/>
    </source>
</evidence>
<keyword evidence="2" id="KW-1133">Transmembrane helix</keyword>
<dbReference type="InterPro" id="IPR021109">
    <property type="entry name" value="Peptidase_aspartic_dom_sf"/>
</dbReference>
<reference evidence="3" key="2">
    <citation type="journal article" date="2023" name="Microbiol Resour">
        <title>Decontamination and Annotation of the Draft Genome Sequence of the Oomycete Lagenidium giganteum ARSEF 373.</title>
        <authorList>
            <person name="Morgan W.R."/>
            <person name="Tartar A."/>
        </authorList>
    </citation>
    <scope>NUCLEOTIDE SEQUENCE</scope>
    <source>
        <strain evidence="3">ARSEF 373</strain>
    </source>
</reference>
<evidence type="ECO:0000256" key="2">
    <source>
        <dbReference type="SAM" id="Phobius"/>
    </source>
</evidence>
<dbReference type="EMBL" id="DAKRPA010000235">
    <property type="protein sequence ID" value="DAZ94761.1"/>
    <property type="molecule type" value="Genomic_DNA"/>
</dbReference>
<keyword evidence="2" id="KW-0472">Membrane</keyword>
<protein>
    <recommendedName>
        <fullName evidence="5">Peptidase A2 domain-containing protein</fullName>
    </recommendedName>
</protein>
<feature type="region of interest" description="Disordered" evidence="1">
    <location>
        <begin position="572"/>
        <end position="593"/>
    </location>
</feature>
<dbReference type="Gene3D" id="2.40.70.10">
    <property type="entry name" value="Acid Proteases"/>
    <property type="match status" value="1"/>
</dbReference>
<dbReference type="Pfam" id="PF13650">
    <property type="entry name" value="Asp_protease_2"/>
    <property type="match status" value="1"/>
</dbReference>
<feature type="transmembrane region" description="Helical" evidence="2">
    <location>
        <begin position="28"/>
        <end position="47"/>
    </location>
</feature>
<feature type="compositionally biased region" description="Basic residues" evidence="1">
    <location>
        <begin position="367"/>
        <end position="380"/>
    </location>
</feature>
<gene>
    <name evidence="3" type="ORF">N0F65_011577</name>
</gene>
<feature type="compositionally biased region" description="Basic and acidic residues" evidence="1">
    <location>
        <begin position="393"/>
        <end position="404"/>
    </location>
</feature>
<dbReference type="AlphaFoldDB" id="A0AAV2YMQ8"/>
<name>A0AAV2YMQ8_9STRA</name>
<evidence type="ECO:0000256" key="1">
    <source>
        <dbReference type="SAM" id="MobiDB-lite"/>
    </source>
</evidence>
<keyword evidence="4" id="KW-1185">Reference proteome</keyword>
<organism evidence="3 4">
    <name type="scientific">Lagenidium giganteum</name>
    <dbReference type="NCBI Taxonomy" id="4803"/>
    <lineage>
        <taxon>Eukaryota</taxon>
        <taxon>Sar</taxon>
        <taxon>Stramenopiles</taxon>
        <taxon>Oomycota</taxon>
        <taxon>Peronosporomycetes</taxon>
        <taxon>Pythiales</taxon>
        <taxon>Pythiaceae</taxon>
    </lineage>
</organism>
<proteinExistence type="predicted"/>
<sequence>MQATTDSHSLNQLLEHHRRETAVDLDSIYPFSIGHALVFLCSILLVLSDIPRGGLGLHKFPKKYVPVEPAVYVPLGPYGYPVITINATETDEPQVGRWGYKYDTTSVGMRAIATKFNVTVWPPCMLYQEKCVGALGLQVRHDIVFEFVQAPRLVSWDQATLIDWVHQRKQYEAKIRSRCASTNEKYDNVAVGIKGNVEPRLLEHLARYVLRKPLEKATDEDVGLEITRRCKTLQNDHIPDLDKLFRDNLRMDLQEIDTDARVLKYFVRFDQIVDEYGLESMLGSGRETEPDYDERMRLRCKHLLNNISPDMLRLEMERLAAVKPALKKDDLLLYEMLAERAREQQKYHTLAQELKQTDRSGSNNKKHDSKRVASRKRRPAKGTEGPSPGKQQDAARPKQREPPRDGCLVCQGPHWVKHCPQASEQEKEQALQRMKDMKNKRFQAKKAESRVRPGERAAIVNGVLEVPFRADTGADCNVIPRHLVEELLALDCSITVEKMAVPMEVEVADGRMVRCTETCSVDVQLVTGAGPVNLRRVPCVLIEGDSDELLLGDKLLKSLGIKVDQPLEQLATKIDSDEQEDDIPEDDMVGEMK</sequence>
<evidence type="ECO:0000313" key="3">
    <source>
        <dbReference type="EMBL" id="DAZ94761.1"/>
    </source>
</evidence>
<evidence type="ECO:0008006" key="5">
    <source>
        <dbReference type="Google" id="ProtNLM"/>
    </source>
</evidence>
<feature type="region of interest" description="Disordered" evidence="1">
    <location>
        <begin position="353"/>
        <end position="409"/>
    </location>
</feature>
<accession>A0AAV2YMQ8</accession>
<dbReference type="Proteomes" id="UP001146120">
    <property type="component" value="Unassembled WGS sequence"/>
</dbReference>
<feature type="compositionally biased region" description="Acidic residues" evidence="1">
    <location>
        <begin position="577"/>
        <end position="593"/>
    </location>
</feature>
<keyword evidence="2" id="KW-0812">Transmembrane</keyword>